<sequence length="130" mass="13775">MLGLESLRAVWLDVASPHTLHHTRPTLLVLTLFVGGIVLGFLGFMALVASVQAARRSAKAASNLASGVTKRLKRRFSGPSTDVEGSPHVGRPNTLSHLMKNCPSPNIVGTSWSAGMQLPRQGSKLIAAIL</sequence>
<dbReference type="AlphaFoldDB" id="A0A7S0VBN3"/>
<evidence type="ECO:0000313" key="2">
    <source>
        <dbReference type="EMBL" id="CAD8785574.1"/>
    </source>
</evidence>
<protein>
    <submittedName>
        <fullName evidence="2">Uncharacterized protein</fullName>
    </submittedName>
</protein>
<keyword evidence="1" id="KW-1133">Transmembrane helix</keyword>
<proteinExistence type="predicted"/>
<name>A0A7S0VBN3_9CRYP</name>
<keyword evidence="1" id="KW-0812">Transmembrane</keyword>
<dbReference type="EMBL" id="HBFN01007027">
    <property type="protein sequence ID" value="CAD8785574.1"/>
    <property type="molecule type" value="Transcribed_RNA"/>
</dbReference>
<reference evidence="2" key="1">
    <citation type="submission" date="2021-01" db="EMBL/GenBank/DDBJ databases">
        <authorList>
            <person name="Corre E."/>
            <person name="Pelletier E."/>
            <person name="Niang G."/>
            <person name="Scheremetjew M."/>
            <person name="Finn R."/>
            <person name="Kale V."/>
            <person name="Holt S."/>
            <person name="Cochrane G."/>
            <person name="Meng A."/>
            <person name="Brown T."/>
            <person name="Cohen L."/>
        </authorList>
    </citation>
    <scope>NUCLEOTIDE SEQUENCE</scope>
    <source>
        <strain evidence="2">CCMP443</strain>
    </source>
</reference>
<feature type="transmembrane region" description="Helical" evidence="1">
    <location>
        <begin position="27"/>
        <end position="49"/>
    </location>
</feature>
<keyword evidence="1" id="KW-0472">Membrane</keyword>
<accession>A0A7S0VBN3</accession>
<organism evidence="2">
    <name type="scientific">Hemiselmis tepida</name>
    <dbReference type="NCBI Taxonomy" id="464990"/>
    <lineage>
        <taxon>Eukaryota</taxon>
        <taxon>Cryptophyceae</taxon>
        <taxon>Cryptomonadales</taxon>
        <taxon>Hemiselmidaceae</taxon>
        <taxon>Hemiselmis</taxon>
    </lineage>
</organism>
<gene>
    <name evidence="2" type="ORF">HTEP1355_LOCUS4110</name>
</gene>
<evidence type="ECO:0000256" key="1">
    <source>
        <dbReference type="SAM" id="Phobius"/>
    </source>
</evidence>